<dbReference type="Proteomes" id="UP000000270">
    <property type="component" value="Chromosome"/>
</dbReference>
<dbReference type="GO" id="GO:0008360">
    <property type="term" value="P:regulation of cell shape"/>
    <property type="evidence" value="ECO:0007669"/>
    <property type="project" value="UniProtKB-KW"/>
</dbReference>
<dbReference type="NCBIfam" id="TIGR00753">
    <property type="entry name" value="undec_PP_bacA"/>
    <property type="match status" value="1"/>
</dbReference>
<dbReference type="Pfam" id="PF02673">
    <property type="entry name" value="BacA"/>
    <property type="match status" value="1"/>
</dbReference>
<keyword evidence="8 14" id="KW-1133">Transmembrane helix</keyword>
<dbReference type="eggNOG" id="COG1968">
    <property type="taxonomic scope" value="Bacteria"/>
</dbReference>
<feature type="transmembrane region" description="Helical" evidence="14">
    <location>
        <begin position="244"/>
        <end position="265"/>
    </location>
</feature>
<dbReference type="NCBIfam" id="NF001389">
    <property type="entry name" value="PRK00281.1-2"/>
    <property type="match status" value="1"/>
</dbReference>
<evidence type="ECO:0000256" key="2">
    <source>
        <dbReference type="ARBA" id="ARBA00010621"/>
    </source>
</evidence>
<keyword evidence="6 14" id="KW-0812">Transmembrane</keyword>
<keyword evidence="10 14" id="KW-0046">Antibiotic resistance</keyword>
<keyword evidence="14" id="KW-0133">Cell shape</keyword>
<gene>
    <name evidence="15" type="primary">bacA</name>
    <name evidence="14" type="synonym">uppP</name>
    <name evidence="15" type="ordered locus">AZC_4674</name>
</gene>
<feature type="transmembrane region" description="Helical" evidence="14">
    <location>
        <begin position="277"/>
        <end position="294"/>
    </location>
</feature>
<dbReference type="GO" id="GO:0009252">
    <property type="term" value="P:peptidoglycan biosynthetic process"/>
    <property type="evidence" value="ECO:0007669"/>
    <property type="project" value="UniProtKB-KW"/>
</dbReference>
<organism evidence="15 16">
    <name type="scientific">Azorhizobium caulinodans (strain ATCC 43989 / DSM 5975 / JCM 20966 / LMG 6465 / NBRC 14845 / NCIMB 13405 / ORS 571)</name>
    <dbReference type="NCBI Taxonomy" id="438753"/>
    <lineage>
        <taxon>Bacteria</taxon>
        <taxon>Pseudomonadati</taxon>
        <taxon>Pseudomonadota</taxon>
        <taxon>Alphaproteobacteria</taxon>
        <taxon>Hyphomicrobiales</taxon>
        <taxon>Xanthobacteraceae</taxon>
        <taxon>Azorhizobium</taxon>
    </lineage>
</organism>
<evidence type="ECO:0000256" key="11">
    <source>
        <dbReference type="ARBA" id="ARBA00032707"/>
    </source>
</evidence>
<dbReference type="GO" id="GO:0005886">
    <property type="term" value="C:plasma membrane"/>
    <property type="evidence" value="ECO:0007669"/>
    <property type="project" value="UniProtKB-SubCell"/>
</dbReference>
<feature type="transmembrane region" description="Helical" evidence="14">
    <location>
        <begin position="168"/>
        <end position="191"/>
    </location>
</feature>
<reference evidence="15 16" key="1">
    <citation type="journal article" date="2007" name="Appl. Environ. Microbiol.">
        <title>Rhizobial factors required for stem nodule maturation and maintenance in Sesbania rostrata-Azorhizobium caulinodans ORS571 symbiosis.</title>
        <authorList>
            <person name="Suzuki S."/>
            <person name="Aono T."/>
            <person name="Lee KB."/>
            <person name="Suzuki T."/>
            <person name="Liu CT."/>
            <person name="Miwa H."/>
            <person name="Wakao S."/>
            <person name="Iki T."/>
            <person name="Oyaizu H."/>
        </authorList>
    </citation>
    <scope>NUCLEOTIDE SEQUENCE [LARGE SCALE GENOMIC DNA]</scope>
    <source>
        <strain evidence="16">ATCC 43989 / DSM 5975 / JCM 20966 / LMG 6465 / NBRC 14845 / NCIMB 13405 / ORS 571</strain>
    </source>
</reference>
<dbReference type="GO" id="GO:0071555">
    <property type="term" value="P:cell wall organization"/>
    <property type="evidence" value="ECO:0007669"/>
    <property type="project" value="UniProtKB-KW"/>
</dbReference>
<comment type="similarity">
    <text evidence="2 14">Belongs to the UppP family.</text>
</comment>
<name>A8I1X0_AZOC5</name>
<dbReference type="STRING" id="438753.AZC_4674"/>
<evidence type="ECO:0000313" key="15">
    <source>
        <dbReference type="EMBL" id="BAF90672.1"/>
    </source>
</evidence>
<comment type="subcellular location">
    <subcellularLocation>
        <location evidence="14">Cell inner membrane</location>
        <topology evidence="14">Multi-pass membrane protein</topology>
    </subcellularLocation>
    <subcellularLocation>
        <location evidence="1">Cell membrane</location>
        <topology evidence="1">Multi-pass membrane protein</topology>
    </subcellularLocation>
</comment>
<evidence type="ECO:0000256" key="10">
    <source>
        <dbReference type="ARBA" id="ARBA00023251"/>
    </source>
</evidence>
<keyword evidence="16" id="KW-1185">Reference proteome</keyword>
<keyword evidence="9 14" id="KW-0472">Membrane</keyword>
<keyword evidence="14" id="KW-0961">Cell wall biogenesis/degradation</keyword>
<evidence type="ECO:0000256" key="3">
    <source>
        <dbReference type="ARBA" id="ARBA00012374"/>
    </source>
</evidence>
<proteinExistence type="inferred from homology"/>
<evidence type="ECO:0000256" key="14">
    <source>
        <dbReference type="HAMAP-Rule" id="MF_01006"/>
    </source>
</evidence>
<keyword evidence="14" id="KW-0997">Cell inner membrane</keyword>
<evidence type="ECO:0000313" key="16">
    <source>
        <dbReference type="Proteomes" id="UP000000270"/>
    </source>
</evidence>
<reference evidence="15 16" key="6">
    <citation type="journal article" date="2011" name="Appl. Environ. Microbiol.">
        <title>Involvement of the azorhizobial chromosome partition gene (parA) in the onset of bacteroid differentiation during Sesbania rostrata stem nodule development.</title>
        <authorList>
            <person name="Liu CT."/>
            <person name="Lee KB."/>
            <person name="Wang YS."/>
            <person name="Peng MH."/>
            <person name="Lee KT."/>
            <person name="Suzuki S."/>
            <person name="Suzuki T."/>
            <person name="Oyaizu H."/>
        </authorList>
    </citation>
    <scope>NUCLEOTIDE SEQUENCE [LARGE SCALE GENOMIC DNA]</scope>
    <source>
        <strain evidence="16">ATCC 43989 / DSM 5975 / JCM 20966 / LMG 6465 / NBRC 14845 / NCIMB 13405 / ORS 571</strain>
    </source>
</reference>
<dbReference type="PANTHER" id="PTHR30622:SF3">
    <property type="entry name" value="UNDECAPRENYL-DIPHOSPHATASE"/>
    <property type="match status" value="1"/>
</dbReference>
<evidence type="ECO:0000256" key="7">
    <source>
        <dbReference type="ARBA" id="ARBA00022801"/>
    </source>
</evidence>
<evidence type="ECO:0000256" key="4">
    <source>
        <dbReference type="ARBA" id="ARBA00021581"/>
    </source>
</evidence>
<feature type="transmembrane region" description="Helical" evidence="14">
    <location>
        <begin position="75"/>
        <end position="97"/>
    </location>
</feature>
<feature type="transmembrane region" description="Helical" evidence="14">
    <location>
        <begin position="109"/>
        <end position="131"/>
    </location>
</feature>
<reference evidence="15 16" key="3">
    <citation type="journal article" date="2008" name="BMC Genomics">
        <title>The genome of the versatile nitrogen fixer Azorhizobium caulinodans ORS571.</title>
        <authorList>
            <person name="Lee KB."/>
            <person name="Backer P.D."/>
            <person name="Aono T."/>
            <person name="Liu CT."/>
            <person name="Suzuki S."/>
            <person name="Suzuki T."/>
            <person name="Kaneko T."/>
            <person name="Yamada M."/>
            <person name="Tabata S."/>
            <person name="Kupfer D.M."/>
            <person name="Najar F.Z."/>
            <person name="Wiley G.B."/>
            <person name="Roe B."/>
            <person name="Binnewies T.T."/>
            <person name="Ussery D.W."/>
            <person name="D'Haeze W."/>
            <person name="Herder J.D."/>
            <person name="Gevers D."/>
            <person name="Vereecke D."/>
            <person name="Holsters M."/>
            <person name="Oyaizu H."/>
        </authorList>
    </citation>
    <scope>NUCLEOTIDE SEQUENCE [LARGE SCALE GENOMIC DNA]</scope>
    <source>
        <strain evidence="16">ATCC 43989 / DSM 5975 / JCM 20966 / LMG 6465 / NBRC 14845 / NCIMB 13405 / ORS 571</strain>
    </source>
</reference>
<comment type="function">
    <text evidence="14">Catalyzes the dephosphorylation of undecaprenyl diphosphate (UPP). Confers resistance to bacitracin.</text>
</comment>
<comment type="miscellaneous">
    <text evidence="14">Bacitracin is thought to be involved in the inhibition of peptidoglycan synthesis by sequestering undecaprenyl diphosphate, thereby reducing the pool of lipid carrier available.</text>
</comment>
<evidence type="ECO:0000256" key="6">
    <source>
        <dbReference type="ARBA" id="ARBA00022692"/>
    </source>
</evidence>
<dbReference type="AlphaFoldDB" id="A8I1X0"/>
<feature type="transmembrane region" description="Helical" evidence="14">
    <location>
        <begin position="211"/>
        <end position="232"/>
    </location>
</feature>
<sequence length="295" mass="31616">MRPPETTGCRRAGCGAFPVPFCGTKAPMTLGTLMEALVLGLLEGLTEFIPVSSTAHLLLAAHFIGFESTGKTFEVLIQLGAVLAILVVYFQRFLRVAVQLPTSPGARRFVIGIVLAFLPAAIIGVALHGFIKEVLFESPKVVCAALIFGGIVLVLLDRIPFKPRFNNAMGFPLTTALGIGFFQCLALIPGMSRSGSTIVGAMVLGADKRSAAEFSFFLALPTMLGAFVYDFWKNRNALSMDDGLLIAVGFVAAFCAALLVIRTLLDFVSRHGYAVFGWWRILIGGVSLIALYLGH</sequence>
<dbReference type="EMBL" id="AP009384">
    <property type="protein sequence ID" value="BAF90672.1"/>
    <property type="molecule type" value="Genomic_DNA"/>
</dbReference>
<dbReference type="GO" id="GO:0050380">
    <property type="term" value="F:undecaprenyl-diphosphatase activity"/>
    <property type="evidence" value="ECO:0007669"/>
    <property type="project" value="UniProtKB-UniRule"/>
</dbReference>
<protein>
    <recommendedName>
        <fullName evidence="4 14">Undecaprenyl-diphosphatase</fullName>
        <ecNumber evidence="3 14">3.6.1.27</ecNumber>
    </recommendedName>
    <alternativeName>
        <fullName evidence="12 14">Bacitracin resistance protein</fullName>
    </alternativeName>
    <alternativeName>
        <fullName evidence="11 14">Undecaprenyl pyrophosphate phosphatase</fullName>
    </alternativeName>
</protein>
<comment type="catalytic activity">
    <reaction evidence="13 14">
        <text>di-trans,octa-cis-undecaprenyl diphosphate + H2O = di-trans,octa-cis-undecaprenyl phosphate + phosphate + H(+)</text>
        <dbReference type="Rhea" id="RHEA:28094"/>
        <dbReference type="ChEBI" id="CHEBI:15377"/>
        <dbReference type="ChEBI" id="CHEBI:15378"/>
        <dbReference type="ChEBI" id="CHEBI:43474"/>
        <dbReference type="ChEBI" id="CHEBI:58405"/>
        <dbReference type="ChEBI" id="CHEBI:60392"/>
        <dbReference type="EC" id="3.6.1.27"/>
    </reaction>
</comment>
<evidence type="ECO:0000256" key="5">
    <source>
        <dbReference type="ARBA" id="ARBA00022475"/>
    </source>
</evidence>
<keyword evidence="14" id="KW-0573">Peptidoglycan synthesis</keyword>
<evidence type="ECO:0000256" key="9">
    <source>
        <dbReference type="ARBA" id="ARBA00023136"/>
    </source>
</evidence>
<accession>A8I1X0</accession>
<evidence type="ECO:0000256" key="13">
    <source>
        <dbReference type="ARBA" id="ARBA00047594"/>
    </source>
</evidence>
<dbReference type="HAMAP" id="MF_01006">
    <property type="entry name" value="Undec_diphosphatase"/>
    <property type="match status" value="1"/>
</dbReference>
<dbReference type="KEGG" id="azc:AZC_4674"/>
<dbReference type="HOGENOM" id="CLU_060296_2_0_5"/>
<evidence type="ECO:0000256" key="12">
    <source>
        <dbReference type="ARBA" id="ARBA00032932"/>
    </source>
</evidence>
<evidence type="ECO:0000256" key="8">
    <source>
        <dbReference type="ARBA" id="ARBA00022989"/>
    </source>
</evidence>
<reference evidence="15 16" key="4">
    <citation type="journal article" date="2009" name="Appl. Environ. Microbiol.">
        <title>Comparative genome-wide transcriptional profiling of Azorhizobium caulinodans ORS571 grown under free-living and symbiotic conditions.</title>
        <authorList>
            <person name="Tsukada S."/>
            <person name="Aono T."/>
            <person name="Akiba N."/>
            <person name="Lee KB."/>
            <person name="Liu CT."/>
            <person name="Toyazaki H."/>
            <person name="Oyaizu H."/>
        </authorList>
    </citation>
    <scope>NUCLEOTIDE SEQUENCE [LARGE SCALE GENOMIC DNA]</scope>
    <source>
        <strain evidence="16">ATCC 43989 / DSM 5975 / JCM 20966 / LMG 6465 / NBRC 14845 / NCIMB 13405 / ORS 571</strain>
    </source>
</reference>
<dbReference type="GO" id="GO:0046677">
    <property type="term" value="P:response to antibiotic"/>
    <property type="evidence" value="ECO:0007669"/>
    <property type="project" value="UniProtKB-UniRule"/>
</dbReference>
<evidence type="ECO:0000256" key="1">
    <source>
        <dbReference type="ARBA" id="ARBA00004651"/>
    </source>
</evidence>
<reference evidence="15 16" key="5">
    <citation type="journal article" date="2010" name="Appl. Environ. Microbiol.">
        <title>phrR-like gene praR of Azorhizobium caulinodans ORS571 is essential for symbiosis with Sesbania rostrata and is involved in expression of reb genes.</title>
        <authorList>
            <person name="Akiba N."/>
            <person name="Aono T."/>
            <person name="Toyazaki H."/>
            <person name="Sato S."/>
            <person name="Oyaizu H."/>
        </authorList>
    </citation>
    <scope>NUCLEOTIDE SEQUENCE [LARGE SCALE GENOMIC DNA]</scope>
    <source>
        <strain evidence="16">ATCC 43989 / DSM 5975 / JCM 20966 / LMG 6465 / NBRC 14845 / NCIMB 13405 / ORS 571</strain>
    </source>
</reference>
<keyword evidence="5 14" id="KW-1003">Cell membrane</keyword>
<dbReference type="InterPro" id="IPR003824">
    <property type="entry name" value="UppP"/>
</dbReference>
<reference evidence="16" key="2">
    <citation type="submission" date="2007-04" db="EMBL/GenBank/DDBJ databases">
        <title>Complete genome sequence of the nitrogen-fixing bacterium Azorhizobium caulinodans ORS571.</title>
        <authorList>
            <person name="Lee K.B."/>
            <person name="Backer P.D."/>
            <person name="Aono T."/>
            <person name="Liu C.T."/>
            <person name="Suzuki S."/>
            <person name="Suzuki T."/>
            <person name="Kaneko T."/>
            <person name="Yamada M."/>
            <person name="Tabata S."/>
            <person name="Kupfer D.M."/>
            <person name="Najar F.Z."/>
            <person name="Wiley G.B."/>
            <person name="Roe B."/>
            <person name="Binnewies T."/>
            <person name="Ussery D."/>
            <person name="Vereecke D."/>
            <person name="Gevers D."/>
            <person name="Holsters M."/>
            <person name="Oyaizu H."/>
        </authorList>
    </citation>
    <scope>NUCLEOTIDE SEQUENCE [LARGE SCALE GENOMIC DNA]</scope>
    <source>
        <strain evidence="16">ATCC 43989 / DSM 5975 / JCM 20966 / LMG 6465 / NBRC 14845 / NCIMB 13405 / ORS 571</strain>
    </source>
</reference>
<dbReference type="EC" id="3.6.1.27" evidence="3 14"/>
<dbReference type="PANTHER" id="PTHR30622">
    <property type="entry name" value="UNDECAPRENYL-DIPHOSPHATASE"/>
    <property type="match status" value="1"/>
</dbReference>
<keyword evidence="7 14" id="KW-0378">Hydrolase</keyword>
<feature type="transmembrane region" description="Helical" evidence="14">
    <location>
        <begin position="137"/>
        <end position="156"/>
    </location>
</feature>